<dbReference type="Proteomes" id="UP000294834">
    <property type="component" value="Unassembled WGS sequence"/>
</dbReference>
<dbReference type="RefSeq" id="WP_134770248.1">
    <property type="nucleotide sequence ID" value="NZ_JBCHJA010000051.1"/>
</dbReference>
<dbReference type="Gene3D" id="3.30.920.30">
    <property type="entry name" value="Hypothetical protein"/>
    <property type="match status" value="1"/>
</dbReference>
<dbReference type="SUPFAM" id="SSF54786">
    <property type="entry name" value="YcfA/nrd intein domain"/>
    <property type="match status" value="1"/>
</dbReference>
<dbReference type="GO" id="GO:0016787">
    <property type="term" value="F:hydrolase activity"/>
    <property type="evidence" value="ECO:0007669"/>
    <property type="project" value="UniProtKB-KW"/>
</dbReference>
<evidence type="ECO:0000256" key="7">
    <source>
        <dbReference type="ARBA" id="ARBA00023016"/>
    </source>
</evidence>
<evidence type="ECO:0000256" key="6">
    <source>
        <dbReference type="ARBA" id="ARBA00022884"/>
    </source>
</evidence>
<dbReference type="EMBL" id="SLTX01000001">
    <property type="protein sequence ID" value="TDB08563.1"/>
    <property type="molecule type" value="Genomic_DNA"/>
</dbReference>
<keyword evidence="5" id="KW-0378">Hydrolase</keyword>
<keyword evidence="3" id="KW-0540">Nuclease</keyword>
<sequence length="71" mass="8086">MKVLKVKVVMTILEANGWIHVRTRGDHWIYRKEGEARPIPVPGNPNDDLAIGTLKSIFRQAGITDEDLKNY</sequence>
<proteinExistence type="inferred from homology"/>
<name>A0AAX2R640_9BACT</name>
<evidence type="ECO:0000256" key="3">
    <source>
        <dbReference type="ARBA" id="ARBA00022722"/>
    </source>
</evidence>
<comment type="similarity">
    <text evidence="1">Belongs to the HicA mRNA interferase family.</text>
</comment>
<protein>
    <submittedName>
        <fullName evidence="8">Addiction module toxin, HicA family</fullName>
    </submittedName>
</protein>
<dbReference type="GO" id="GO:0003729">
    <property type="term" value="F:mRNA binding"/>
    <property type="evidence" value="ECO:0007669"/>
    <property type="project" value="InterPro"/>
</dbReference>
<dbReference type="Pfam" id="PF07927">
    <property type="entry name" value="HicA_toxin"/>
    <property type="match status" value="1"/>
</dbReference>
<evidence type="ECO:0000256" key="1">
    <source>
        <dbReference type="ARBA" id="ARBA00006620"/>
    </source>
</evidence>
<evidence type="ECO:0000313" key="9">
    <source>
        <dbReference type="Proteomes" id="UP000294834"/>
    </source>
</evidence>
<keyword evidence="6" id="KW-0694">RNA-binding</keyword>
<dbReference type="AlphaFoldDB" id="A0AAX2R640"/>
<evidence type="ECO:0000256" key="4">
    <source>
        <dbReference type="ARBA" id="ARBA00022759"/>
    </source>
</evidence>
<keyword evidence="2" id="KW-1277">Toxin-antitoxin system</keyword>
<reference evidence="8 9" key="1">
    <citation type="journal article" date="2019" name="Nat. Microbiol.">
        <title>Genomic variation and strain-specific functional adaptation in the human gut microbiome during early life.</title>
        <authorList>
            <person name="Vatanen T."/>
            <person name="Plichta D.R."/>
            <person name="Somani J."/>
            <person name="Munch P.C."/>
            <person name="Arthur T.D."/>
            <person name="Hall A.B."/>
            <person name="Rudolf S."/>
            <person name="Oakeley E.J."/>
            <person name="Ke X."/>
            <person name="Young R.A."/>
            <person name="Haiser H.J."/>
            <person name="Kolde R."/>
            <person name="Yassour M."/>
            <person name="Luopajarvi K."/>
            <person name="Siljander H."/>
            <person name="Virtanen S.M."/>
            <person name="Ilonen J."/>
            <person name="Uibo R."/>
            <person name="Tillmann V."/>
            <person name="Mokurov S."/>
            <person name="Dorshakova N."/>
            <person name="Porter J.A."/>
            <person name="McHardy A.C."/>
            <person name="Lahdesmaki H."/>
            <person name="Vlamakis H."/>
            <person name="Huttenhower C."/>
            <person name="Knip M."/>
            <person name="Xavier R.J."/>
        </authorList>
    </citation>
    <scope>NUCLEOTIDE SEQUENCE [LARGE SCALE GENOMIC DNA]</scope>
    <source>
        <strain evidence="8 9">RJX1052</strain>
    </source>
</reference>
<keyword evidence="4" id="KW-0255">Endonuclease</keyword>
<organism evidence="8 9">
    <name type="scientific">Phocaeicola dorei</name>
    <dbReference type="NCBI Taxonomy" id="357276"/>
    <lineage>
        <taxon>Bacteria</taxon>
        <taxon>Pseudomonadati</taxon>
        <taxon>Bacteroidota</taxon>
        <taxon>Bacteroidia</taxon>
        <taxon>Bacteroidales</taxon>
        <taxon>Bacteroidaceae</taxon>
        <taxon>Phocaeicola</taxon>
    </lineage>
</organism>
<evidence type="ECO:0000256" key="2">
    <source>
        <dbReference type="ARBA" id="ARBA00022649"/>
    </source>
</evidence>
<keyword evidence="7" id="KW-0346">Stress response</keyword>
<accession>A0AAX2R640</accession>
<dbReference type="InterPro" id="IPR038570">
    <property type="entry name" value="HicA_sf"/>
</dbReference>
<evidence type="ECO:0000256" key="5">
    <source>
        <dbReference type="ARBA" id="ARBA00022801"/>
    </source>
</evidence>
<comment type="caution">
    <text evidence="8">The sequence shown here is derived from an EMBL/GenBank/DDBJ whole genome shotgun (WGS) entry which is preliminary data.</text>
</comment>
<dbReference type="InterPro" id="IPR012933">
    <property type="entry name" value="HicA_mRNA_interferase"/>
</dbReference>
<dbReference type="GO" id="GO:0004519">
    <property type="term" value="F:endonuclease activity"/>
    <property type="evidence" value="ECO:0007669"/>
    <property type="project" value="UniProtKB-KW"/>
</dbReference>
<gene>
    <name evidence="8" type="ORF">E1J06_14900</name>
</gene>
<evidence type="ECO:0000313" key="8">
    <source>
        <dbReference type="EMBL" id="TDB08563.1"/>
    </source>
</evidence>